<evidence type="ECO:0000256" key="2">
    <source>
        <dbReference type="ARBA" id="ARBA00006278"/>
    </source>
</evidence>
<feature type="transmembrane region" description="Helical" evidence="15">
    <location>
        <begin position="149"/>
        <end position="170"/>
    </location>
</feature>
<dbReference type="PANTHER" id="PTHR32361:SF9">
    <property type="entry name" value="FERRIC REDUCTASE TRANSMEMBRANE COMPONENT 3-RELATED"/>
    <property type="match status" value="1"/>
</dbReference>
<keyword evidence="4" id="KW-0813">Transport</keyword>
<feature type="compositionally biased region" description="Polar residues" evidence="14">
    <location>
        <begin position="506"/>
        <end position="518"/>
    </location>
</feature>
<dbReference type="GO" id="GO:0006879">
    <property type="term" value="P:intracellular iron ion homeostasis"/>
    <property type="evidence" value="ECO:0007669"/>
    <property type="project" value="TreeGrafter"/>
</dbReference>
<organism evidence="17 18">
    <name type="scientific">Serendipita indica (strain DSM 11827)</name>
    <name type="common">Root endophyte fungus</name>
    <name type="synonym">Piriformospora indica</name>
    <dbReference type="NCBI Taxonomy" id="1109443"/>
    <lineage>
        <taxon>Eukaryota</taxon>
        <taxon>Fungi</taxon>
        <taxon>Dikarya</taxon>
        <taxon>Basidiomycota</taxon>
        <taxon>Agaricomycotina</taxon>
        <taxon>Agaricomycetes</taxon>
        <taxon>Sebacinales</taxon>
        <taxon>Serendipitaceae</taxon>
        <taxon>Serendipita</taxon>
    </lineage>
</organism>
<evidence type="ECO:0000313" key="18">
    <source>
        <dbReference type="Proteomes" id="UP000007148"/>
    </source>
</evidence>
<dbReference type="eggNOG" id="KOG0039">
    <property type="taxonomic scope" value="Eukaryota"/>
</dbReference>
<keyword evidence="8 15" id="KW-1133">Transmembrane helix</keyword>
<dbReference type="PROSITE" id="PS51384">
    <property type="entry name" value="FAD_FR"/>
    <property type="match status" value="1"/>
</dbReference>
<keyword evidence="12" id="KW-0325">Glycoprotein</keyword>
<feature type="compositionally biased region" description="Polar residues" evidence="14">
    <location>
        <begin position="952"/>
        <end position="961"/>
    </location>
</feature>
<keyword evidence="11 15" id="KW-0472">Membrane</keyword>
<dbReference type="InterPro" id="IPR039261">
    <property type="entry name" value="FNR_nucleotide-bd"/>
</dbReference>
<feature type="compositionally biased region" description="Polar residues" evidence="14">
    <location>
        <begin position="536"/>
        <end position="559"/>
    </location>
</feature>
<evidence type="ECO:0000256" key="6">
    <source>
        <dbReference type="ARBA" id="ARBA00022692"/>
    </source>
</evidence>
<dbReference type="InterPro" id="IPR051410">
    <property type="entry name" value="Ferric/Cupric_Reductase"/>
</dbReference>
<evidence type="ECO:0000256" key="8">
    <source>
        <dbReference type="ARBA" id="ARBA00022989"/>
    </source>
</evidence>
<comment type="caution">
    <text evidence="17">The sequence shown here is derived from an EMBL/GenBank/DDBJ whole genome shotgun (WGS) entry which is preliminary data.</text>
</comment>
<dbReference type="AlphaFoldDB" id="G4TD24"/>
<evidence type="ECO:0000256" key="12">
    <source>
        <dbReference type="ARBA" id="ARBA00023180"/>
    </source>
</evidence>
<keyword evidence="10" id="KW-0406">Ion transport</keyword>
<dbReference type="Proteomes" id="UP000007148">
    <property type="component" value="Unassembled WGS sequence"/>
</dbReference>
<gene>
    <name evidence="17" type="ORF">PIIN_03117</name>
</gene>
<feature type="region of interest" description="Disordered" evidence="14">
    <location>
        <begin position="916"/>
        <end position="1016"/>
    </location>
</feature>
<dbReference type="SFLD" id="SFLDS00052">
    <property type="entry name" value="Ferric_Reductase_Domain"/>
    <property type="match status" value="2"/>
</dbReference>
<feature type="region of interest" description="Disordered" evidence="14">
    <location>
        <begin position="481"/>
        <end position="563"/>
    </location>
</feature>
<keyword evidence="6 15" id="KW-0812">Transmembrane</keyword>
<evidence type="ECO:0000256" key="4">
    <source>
        <dbReference type="ARBA" id="ARBA00022448"/>
    </source>
</evidence>
<reference evidence="17 18" key="1">
    <citation type="journal article" date="2011" name="PLoS Pathog.">
        <title>Endophytic Life Strategies Decoded by Genome and Transcriptome Analyses of the Mutualistic Root Symbiont Piriformospora indica.</title>
        <authorList>
            <person name="Zuccaro A."/>
            <person name="Lahrmann U."/>
            <person name="Guldener U."/>
            <person name="Langen G."/>
            <person name="Pfiffi S."/>
            <person name="Biedenkopf D."/>
            <person name="Wong P."/>
            <person name="Samans B."/>
            <person name="Grimm C."/>
            <person name="Basiewicz M."/>
            <person name="Murat C."/>
            <person name="Martin F."/>
            <person name="Kogel K.H."/>
        </authorList>
    </citation>
    <scope>NUCLEOTIDE SEQUENCE [LARGE SCALE GENOMIC DNA]</scope>
    <source>
        <strain evidence="17 18">DSM 11827</strain>
    </source>
</reference>
<feature type="transmembrane region" description="Helical" evidence="15">
    <location>
        <begin position="311"/>
        <end position="333"/>
    </location>
</feature>
<evidence type="ECO:0000256" key="3">
    <source>
        <dbReference type="ARBA" id="ARBA00012668"/>
    </source>
</evidence>
<dbReference type="STRING" id="1109443.G4TD24"/>
<evidence type="ECO:0000259" key="16">
    <source>
        <dbReference type="PROSITE" id="PS51384"/>
    </source>
</evidence>
<keyword evidence="7" id="KW-0249">Electron transport</keyword>
<dbReference type="SUPFAM" id="SSF63380">
    <property type="entry name" value="Riboflavin synthase domain-like"/>
    <property type="match status" value="1"/>
</dbReference>
<dbReference type="Gene3D" id="3.40.50.80">
    <property type="entry name" value="Nucleotide-binding domain of ferredoxin-NADP reductase (FNR) module"/>
    <property type="match status" value="1"/>
</dbReference>
<dbReference type="GO" id="GO:0052851">
    <property type="term" value="F:ferric-chelate reductase (NADPH) activity"/>
    <property type="evidence" value="ECO:0007669"/>
    <property type="project" value="UniProtKB-EC"/>
</dbReference>
<dbReference type="InterPro" id="IPR013121">
    <property type="entry name" value="Fe_red_NAD-bd_6"/>
</dbReference>
<dbReference type="GO" id="GO:0015677">
    <property type="term" value="P:copper ion import"/>
    <property type="evidence" value="ECO:0007669"/>
    <property type="project" value="TreeGrafter"/>
</dbReference>
<dbReference type="GO" id="GO:0006826">
    <property type="term" value="P:iron ion transport"/>
    <property type="evidence" value="ECO:0007669"/>
    <property type="project" value="TreeGrafter"/>
</dbReference>
<feature type="transmembrane region" description="Helical" evidence="15">
    <location>
        <begin position="345"/>
        <end position="362"/>
    </location>
</feature>
<evidence type="ECO:0000256" key="9">
    <source>
        <dbReference type="ARBA" id="ARBA00023002"/>
    </source>
</evidence>
<evidence type="ECO:0000256" key="14">
    <source>
        <dbReference type="SAM" id="MobiDB-lite"/>
    </source>
</evidence>
<dbReference type="EC" id="1.16.1.9" evidence="3"/>
<dbReference type="GO" id="GO:0005886">
    <property type="term" value="C:plasma membrane"/>
    <property type="evidence" value="ECO:0007669"/>
    <property type="project" value="UniProtKB-SubCell"/>
</dbReference>
<dbReference type="Pfam" id="PF01794">
    <property type="entry name" value="Ferric_reduct"/>
    <property type="match status" value="1"/>
</dbReference>
<dbReference type="InterPro" id="IPR017938">
    <property type="entry name" value="Riboflavin_synthase-like_b-brl"/>
</dbReference>
<evidence type="ECO:0000256" key="5">
    <source>
        <dbReference type="ARBA" id="ARBA00022475"/>
    </source>
</evidence>
<evidence type="ECO:0000256" key="7">
    <source>
        <dbReference type="ARBA" id="ARBA00022982"/>
    </source>
</evidence>
<feature type="domain" description="FAD-binding FR-type" evidence="16">
    <location>
        <begin position="543"/>
        <end position="717"/>
    </location>
</feature>
<evidence type="ECO:0000256" key="10">
    <source>
        <dbReference type="ARBA" id="ARBA00023065"/>
    </source>
</evidence>
<dbReference type="InterPro" id="IPR013130">
    <property type="entry name" value="Fe3_Rdtase_TM_dom"/>
</dbReference>
<evidence type="ECO:0000256" key="11">
    <source>
        <dbReference type="ARBA" id="ARBA00023136"/>
    </source>
</evidence>
<dbReference type="EMBL" id="CAFZ01000050">
    <property type="protein sequence ID" value="CCA69217.1"/>
    <property type="molecule type" value="Genomic_DNA"/>
</dbReference>
<comment type="catalytic activity">
    <reaction evidence="13">
        <text>2 a Fe(II)-siderophore + NADP(+) + H(+) = 2 a Fe(III)-siderophore + NADPH</text>
        <dbReference type="Rhea" id="RHEA:28795"/>
        <dbReference type="Rhea" id="RHEA-COMP:11342"/>
        <dbReference type="Rhea" id="RHEA-COMP:11344"/>
        <dbReference type="ChEBI" id="CHEBI:15378"/>
        <dbReference type="ChEBI" id="CHEBI:29033"/>
        <dbReference type="ChEBI" id="CHEBI:29034"/>
        <dbReference type="ChEBI" id="CHEBI:57783"/>
        <dbReference type="ChEBI" id="CHEBI:58349"/>
        <dbReference type="EC" id="1.16.1.9"/>
    </reaction>
</comment>
<feature type="compositionally biased region" description="Polar residues" evidence="14">
    <location>
        <begin position="481"/>
        <end position="493"/>
    </location>
</feature>
<dbReference type="PANTHER" id="PTHR32361">
    <property type="entry name" value="FERRIC/CUPRIC REDUCTASE TRANSMEMBRANE COMPONENT"/>
    <property type="match status" value="1"/>
</dbReference>
<feature type="region of interest" description="Disordered" evidence="14">
    <location>
        <begin position="407"/>
        <end position="467"/>
    </location>
</feature>
<comment type="subcellular location">
    <subcellularLocation>
        <location evidence="1">Cell membrane</location>
        <topology evidence="1">Multi-pass membrane protein</topology>
    </subcellularLocation>
</comment>
<keyword evidence="9" id="KW-0560">Oxidoreductase</keyword>
<name>G4TD24_SERID</name>
<keyword evidence="5" id="KW-1003">Cell membrane</keyword>
<dbReference type="OrthoDB" id="10006946at2759"/>
<dbReference type="InterPro" id="IPR013112">
    <property type="entry name" value="FAD-bd_8"/>
</dbReference>
<evidence type="ECO:0000313" key="17">
    <source>
        <dbReference type="EMBL" id="CCA69217.1"/>
    </source>
</evidence>
<sequence length="1197" mass="132308">MSSTVTKPFTEVQPSITASRATGYIPPGATGGVSSYHPSATTTARPHVPNPSTPAFINDFQWINSYLFIHKMSTPSYRYSFLLWIFLVLVVSVVAILHWTGSRGGPVGAAWSKWALRRRTWRKRHTLAKAKREGKPHQQPFSFPSNAQMLSLIILFLIPLALCFIGPDYIAPGTKLWDLTHNVTKRGLDHTFMHYDLLSRAAVASTATTRAPEYTIPKAWWTVGGRTGIIAFALFPLVVLFALKAPPFAVFAIPFLIQVHFDKLARLHRWTGRLIWLITTIHVVTWGIQLGRDKRGTGNRNHVDSPAWLFVWQYPLFIEGVIAYVALTALVVLSLDSFRVRYYEAFYVLHVILVPITLVFAALHFPTIWWWCWSALFLWIGERLHRAIRWAYVNGLMGKGKIPAGAAPPPMKFSAPGSVSEKKPSTPPSGGPNEWEQGVRLVRSQDSESSQMPLQYRPRVDSRTGSYDSYAAYPQETYSDWDSRVTPTRNSSYGLLGKEEFDARSRGSNGPSGSQADLLQNYPPQSPTTARHETQRLNPDNNSPRYPPTINSGNNQPHTRYSRIPPPGFALCQLLPGRVVRMRLLTPRPIVWAPGQHVLLQVPSVSKYTTHPFTITGCYDDESETGEGRVVELLVRAKNGFTKDLWEEVVRLVNQAEAANNPFAETEGEMENGFAVSTGPLHTREKSNMSLKKNPHEHTGVLLRAFVDGPFGSSIRAHWGSNSTVFIVVGGTGVSFGISILEYLCLCLSGRDGKSLGGRPGGWGARGFKTSRVRFIWLIREFSHIQWCATVLRRCMEMVPSSILQVDIFVSNTELITQPQPHGNNRNSMLSVMGPDDLAPPSAQFMGRNRANSNSSVDSLVSANSRPNSMIDLDYMQASPSSPYGDHYHSQELGHEAHVLDYTNFDGEDDTRVAGEAKISKRVQKEGKIRRAKSRRAAAAAQARTELESKSRQATGGSTSMPAIEVAGMSTDRSAGPPRPPRSGRTSPGPNSPPGLPQGAYSPASPHPPSSFDPKFSVSAADAYRNAGPDTFLSPSNDMSAQRRWSQQSMNVFRAPSPGFHASENNNRFSVASLGDLRAMSPAGGPESVHRFAPGERPISMAESMLEQAEVRLEIDDQELEDVHFVSEMARPGKPRLERMLADEVGRARGAVAVACCGPASLNALVRKMVATQINPQQVLQGEMQGMITLITEEFQW</sequence>
<feature type="transmembrane region" description="Helical" evidence="15">
    <location>
        <begin position="229"/>
        <end position="253"/>
    </location>
</feature>
<dbReference type="CDD" id="cd06186">
    <property type="entry name" value="NOX_Duox_like_FAD_NADP"/>
    <property type="match status" value="1"/>
</dbReference>
<protein>
    <recommendedName>
        <fullName evidence="3">ferric-chelate reductase (NADPH)</fullName>
        <ecNumber evidence="3">1.16.1.9</ecNumber>
    </recommendedName>
</protein>
<feature type="compositionally biased region" description="Basic and acidic residues" evidence="14">
    <location>
        <begin position="916"/>
        <end position="929"/>
    </location>
</feature>
<dbReference type="InParanoid" id="G4TD24"/>
<feature type="transmembrane region" description="Helical" evidence="15">
    <location>
        <begin position="274"/>
        <end position="291"/>
    </location>
</feature>
<dbReference type="Pfam" id="PF08030">
    <property type="entry name" value="NAD_binding_6"/>
    <property type="match status" value="1"/>
</dbReference>
<dbReference type="Pfam" id="PF08022">
    <property type="entry name" value="FAD_binding_8"/>
    <property type="match status" value="1"/>
</dbReference>
<evidence type="ECO:0000256" key="13">
    <source>
        <dbReference type="ARBA" id="ARBA00048483"/>
    </source>
</evidence>
<evidence type="ECO:0000256" key="15">
    <source>
        <dbReference type="SAM" id="Phobius"/>
    </source>
</evidence>
<evidence type="ECO:0000256" key="1">
    <source>
        <dbReference type="ARBA" id="ARBA00004651"/>
    </source>
</evidence>
<proteinExistence type="inferred from homology"/>
<accession>G4TD24</accession>
<feature type="transmembrane region" description="Helical" evidence="15">
    <location>
        <begin position="81"/>
        <end position="99"/>
    </location>
</feature>
<comment type="similarity">
    <text evidence="2">Belongs to the ferric reductase (FRE) family.</text>
</comment>
<keyword evidence="18" id="KW-1185">Reference proteome</keyword>
<dbReference type="HOGENOM" id="CLU_009442_0_0_1"/>
<dbReference type="OMA" id="WTKDLWD"/>
<dbReference type="InterPro" id="IPR017927">
    <property type="entry name" value="FAD-bd_FR_type"/>
</dbReference>